<feature type="compositionally biased region" description="Polar residues" evidence="1">
    <location>
        <begin position="138"/>
        <end position="158"/>
    </location>
</feature>
<dbReference type="Proteomes" id="UP000221165">
    <property type="component" value="Unassembled WGS sequence"/>
</dbReference>
<keyword evidence="3" id="KW-1185">Reference proteome</keyword>
<evidence type="ECO:0000313" key="3">
    <source>
        <dbReference type="Proteomes" id="UP000221165"/>
    </source>
</evidence>
<evidence type="ECO:0000256" key="1">
    <source>
        <dbReference type="SAM" id="MobiDB-lite"/>
    </source>
</evidence>
<name>A0A2C6LA52_9APIC</name>
<feature type="region of interest" description="Disordered" evidence="1">
    <location>
        <begin position="1"/>
        <end position="258"/>
    </location>
</feature>
<dbReference type="RefSeq" id="XP_067926281.1">
    <property type="nucleotide sequence ID" value="XM_068061746.1"/>
</dbReference>
<dbReference type="OrthoDB" id="329796at2759"/>
<dbReference type="GeneID" id="94424957"/>
<reference evidence="2 3" key="1">
    <citation type="journal article" date="2017" name="Int. J. Parasitol.">
        <title>The genome of the protozoan parasite Cystoisospora suis and a reverse vaccinology approach to identify vaccine candidates.</title>
        <authorList>
            <person name="Palmieri N."/>
            <person name="Shrestha A."/>
            <person name="Ruttkowski B."/>
            <person name="Beck T."/>
            <person name="Vogl C."/>
            <person name="Tomley F."/>
            <person name="Blake D.P."/>
            <person name="Joachim A."/>
        </authorList>
    </citation>
    <scope>NUCLEOTIDE SEQUENCE [LARGE SCALE GENOMIC DNA]</scope>
    <source>
        <strain evidence="2 3">Wien I</strain>
    </source>
</reference>
<comment type="caution">
    <text evidence="2">The sequence shown here is derived from an EMBL/GenBank/DDBJ whole genome shotgun (WGS) entry which is preliminary data.</text>
</comment>
<proteinExistence type="predicted"/>
<evidence type="ECO:0000313" key="2">
    <source>
        <dbReference type="EMBL" id="PHJ24609.1"/>
    </source>
</evidence>
<accession>A0A2C6LA52</accession>
<sequence length="458" mass="46997">MASLETPGTMKAGRGRSFRIFPSPRKKKDAEDKEGTADGATNGSDGGGEGEVERRGGGGGDFSGSPHPETTGGVGGGSGEQMTGAPTNQAPTGALVNSTPNGDATAATIVSTVSGPIKNRRSVTEPAKGGVGAGGGKSRSQPGQGAGTGSQPRFTSVPPSALAHPHHVDGAGGVRGGEVSTEVGTGRRNSTYSVYPVSVGRRPKKDGGDGVPHIEGAVGPCCVRQDRRRRRAGAGGSSSSSGSQARRQGGGGGGKGGIGSRVRRLLRIRNKGNGIATEYANVFLVLGLYDGGDLIQNGYVCLRAADISDGGVEGGGAGGTGASCNYSVQPDIVIIGVKVAITAPTLLEERRAVIYLRDYLANQLSVYPFLRHCILVTKKSKKRRKKTVFYTVLGSGQYTAIVNASTQVDGITPLEVCLLRRTGGPRFDPQSTRHRGSVLGSVVSTIRSSVRDLRFASE</sequence>
<dbReference type="VEuPathDB" id="ToxoDB:CSUI_001540"/>
<dbReference type="AlphaFoldDB" id="A0A2C6LA52"/>
<protein>
    <submittedName>
        <fullName evidence="2">Uncharacterized protein</fullName>
    </submittedName>
</protein>
<organism evidence="2 3">
    <name type="scientific">Cystoisospora suis</name>
    <dbReference type="NCBI Taxonomy" id="483139"/>
    <lineage>
        <taxon>Eukaryota</taxon>
        <taxon>Sar</taxon>
        <taxon>Alveolata</taxon>
        <taxon>Apicomplexa</taxon>
        <taxon>Conoidasida</taxon>
        <taxon>Coccidia</taxon>
        <taxon>Eucoccidiorida</taxon>
        <taxon>Eimeriorina</taxon>
        <taxon>Sarcocystidae</taxon>
        <taxon>Cystoisospora</taxon>
    </lineage>
</organism>
<feature type="compositionally biased region" description="Low complexity" evidence="1">
    <location>
        <begin position="237"/>
        <end position="247"/>
    </location>
</feature>
<dbReference type="EMBL" id="MIGC01000616">
    <property type="protein sequence ID" value="PHJ24609.1"/>
    <property type="molecule type" value="Genomic_DNA"/>
</dbReference>
<feature type="compositionally biased region" description="Polar residues" evidence="1">
    <location>
        <begin position="85"/>
        <end position="114"/>
    </location>
</feature>
<gene>
    <name evidence="2" type="ORF">CSUI_001540</name>
</gene>
<feature type="compositionally biased region" description="Gly residues" evidence="1">
    <location>
        <begin position="248"/>
        <end position="258"/>
    </location>
</feature>